<comment type="caution">
    <text evidence="1">The sequence shown here is derived from an EMBL/GenBank/DDBJ whole genome shotgun (WGS) entry which is preliminary data.</text>
</comment>
<dbReference type="AlphaFoldDB" id="A0A0L6UK26"/>
<protein>
    <submittedName>
        <fullName evidence="1">Uncharacterized protein</fullName>
    </submittedName>
</protein>
<keyword evidence="2" id="KW-1185">Reference proteome</keyword>
<organism evidence="1 2">
    <name type="scientific">Puccinia sorghi</name>
    <dbReference type="NCBI Taxonomy" id="27349"/>
    <lineage>
        <taxon>Eukaryota</taxon>
        <taxon>Fungi</taxon>
        <taxon>Dikarya</taxon>
        <taxon>Basidiomycota</taxon>
        <taxon>Pucciniomycotina</taxon>
        <taxon>Pucciniomycetes</taxon>
        <taxon>Pucciniales</taxon>
        <taxon>Pucciniaceae</taxon>
        <taxon>Puccinia</taxon>
    </lineage>
</organism>
<dbReference type="Proteomes" id="UP000037035">
    <property type="component" value="Unassembled WGS sequence"/>
</dbReference>
<reference evidence="1 2" key="1">
    <citation type="submission" date="2015-08" db="EMBL/GenBank/DDBJ databases">
        <title>Next Generation Sequencing and Analysis of the Genome of Puccinia sorghi L Schw, the Causal Agent of Maize Common Rust.</title>
        <authorList>
            <person name="Rochi L."/>
            <person name="Burguener G."/>
            <person name="Darino M."/>
            <person name="Turjanski A."/>
            <person name="Kreff E."/>
            <person name="Dieguez M.J."/>
            <person name="Sacco F."/>
        </authorList>
    </citation>
    <scope>NUCLEOTIDE SEQUENCE [LARGE SCALE GENOMIC DNA]</scope>
    <source>
        <strain evidence="1 2">RO10H11247</strain>
    </source>
</reference>
<dbReference type="EMBL" id="LAVV01011118">
    <property type="protein sequence ID" value="KNZ48175.1"/>
    <property type="molecule type" value="Genomic_DNA"/>
</dbReference>
<dbReference type="OrthoDB" id="2516962at2759"/>
<gene>
    <name evidence="1" type="ORF">VP01_585g4</name>
</gene>
<dbReference type="VEuPathDB" id="FungiDB:VP01_585g4"/>
<accession>A0A0L6UK26</accession>
<evidence type="ECO:0000313" key="1">
    <source>
        <dbReference type="EMBL" id="KNZ48175.1"/>
    </source>
</evidence>
<name>A0A0L6UK26_9BASI</name>
<proteinExistence type="predicted"/>
<sequence length="112" mass="12114">MVTNEINTSGENIGGDKNTLILDSGASKTTVCDYNLLIDPKPIKKEVNNSRKINITHVGKFNIGGTLIYPAFFAPDGPCKAVAAGLRMTWYMQKAEANQSKKRKLSSGILLG</sequence>
<evidence type="ECO:0000313" key="2">
    <source>
        <dbReference type="Proteomes" id="UP000037035"/>
    </source>
</evidence>